<keyword evidence="1" id="KW-0472">Membrane</keyword>
<proteinExistence type="predicted"/>
<reference evidence="2" key="1">
    <citation type="submission" date="2016-10" db="EMBL/GenBank/DDBJ databases">
        <title>Sequence of Gallionella enrichment culture.</title>
        <authorList>
            <person name="Poehlein A."/>
            <person name="Muehling M."/>
            <person name="Daniel R."/>
        </authorList>
    </citation>
    <scope>NUCLEOTIDE SEQUENCE</scope>
</reference>
<name>A0A1J5SVT9_9ZZZZ</name>
<sequence length="167" mass="19765">MIDFSKKILYVNIFFLLALIFTAVLFKFKSIQNSDLQIKDEKVLKFILPLDDVSDYPYGLIYSTKLILERVRRKKIIKIGLIGNYQEDQKRFEFIRQEARRLKYTCDTTAVIQVHFIKENTYGQFVYLVNMMIEDQHKSYALANDNFYIFGENPPLPDSLKKQMIGL</sequence>
<keyword evidence="1" id="KW-1133">Transmembrane helix</keyword>
<keyword evidence="1" id="KW-0812">Transmembrane</keyword>
<accession>A0A1J5SVT9</accession>
<evidence type="ECO:0000313" key="2">
    <source>
        <dbReference type="EMBL" id="OIR12091.1"/>
    </source>
</evidence>
<evidence type="ECO:0000256" key="1">
    <source>
        <dbReference type="SAM" id="Phobius"/>
    </source>
</evidence>
<comment type="caution">
    <text evidence="2">The sequence shown here is derived from an EMBL/GenBank/DDBJ whole genome shotgun (WGS) entry which is preliminary data.</text>
</comment>
<protein>
    <submittedName>
        <fullName evidence="2">Uncharacterized protein</fullName>
    </submittedName>
</protein>
<dbReference type="EMBL" id="MLJW01000018">
    <property type="protein sequence ID" value="OIR12091.1"/>
    <property type="molecule type" value="Genomic_DNA"/>
</dbReference>
<dbReference type="AlphaFoldDB" id="A0A1J5SVT9"/>
<organism evidence="2">
    <name type="scientific">mine drainage metagenome</name>
    <dbReference type="NCBI Taxonomy" id="410659"/>
    <lineage>
        <taxon>unclassified sequences</taxon>
        <taxon>metagenomes</taxon>
        <taxon>ecological metagenomes</taxon>
    </lineage>
</organism>
<gene>
    <name evidence="2" type="ORF">GALL_63420</name>
</gene>
<feature type="transmembrane region" description="Helical" evidence="1">
    <location>
        <begin position="9"/>
        <end position="28"/>
    </location>
</feature>